<feature type="domain" description="Histidine kinase/HSP90-like ATPase" evidence="10">
    <location>
        <begin position="175"/>
        <end position="282"/>
    </location>
</feature>
<comment type="caution">
    <text evidence="12">The sequence shown here is derived from an EMBL/GenBank/DDBJ whole genome shotgun (WGS) entry which is preliminary data.</text>
</comment>
<organism evidence="12 13">
    <name type="scientific">Pseudolysinimonas kribbensis</name>
    <dbReference type="NCBI Taxonomy" id="433641"/>
    <lineage>
        <taxon>Bacteria</taxon>
        <taxon>Bacillati</taxon>
        <taxon>Actinomycetota</taxon>
        <taxon>Actinomycetes</taxon>
        <taxon>Micrococcales</taxon>
        <taxon>Microbacteriaceae</taxon>
        <taxon>Pseudolysinimonas</taxon>
    </lineage>
</organism>
<keyword evidence="9" id="KW-0812">Transmembrane</keyword>
<evidence type="ECO:0000256" key="6">
    <source>
        <dbReference type="ARBA" id="ARBA00022777"/>
    </source>
</evidence>
<comment type="catalytic activity">
    <reaction evidence="1">
        <text>ATP + protein L-histidine = ADP + protein N-phospho-L-histidine.</text>
        <dbReference type="EC" id="2.7.13.3"/>
    </reaction>
</comment>
<accession>A0ABQ6K3Y5</accession>
<dbReference type="PANTHER" id="PTHR24421:SF10">
    <property type="entry name" value="NITRATE_NITRITE SENSOR PROTEIN NARQ"/>
    <property type="match status" value="1"/>
</dbReference>
<evidence type="ECO:0000259" key="10">
    <source>
        <dbReference type="Pfam" id="PF02518"/>
    </source>
</evidence>
<dbReference type="Gene3D" id="3.30.565.10">
    <property type="entry name" value="Histidine kinase-like ATPase, C-terminal domain"/>
    <property type="match status" value="1"/>
</dbReference>
<proteinExistence type="predicted"/>
<dbReference type="EMBL" id="BSVB01000001">
    <property type="protein sequence ID" value="GMA93572.1"/>
    <property type="molecule type" value="Genomic_DNA"/>
</dbReference>
<dbReference type="EC" id="2.7.13.3" evidence="2"/>
<evidence type="ECO:0000256" key="9">
    <source>
        <dbReference type="SAM" id="Phobius"/>
    </source>
</evidence>
<evidence type="ECO:0000256" key="5">
    <source>
        <dbReference type="ARBA" id="ARBA00022741"/>
    </source>
</evidence>
<dbReference type="SUPFAM" id="SSF55874">
    <property type="entry name" value="ATPase domain of HSP90 chaperone/DNA topoisomerase II/histidine kinase"/>
    <property type="match status" value="1"/>
</dbReference>
<evidence type="ECO:0000256" key="1">
    <source>
        <dbReference type="ARBA" id="ARBA00000085"/>
    </source>
</evidence>
<evidence type="ECO:0000256" key="4">
    <source>
        <dbReference type="ARBA" id="ARBA00022679"/>
    </source>
</evidence>
<gene>
    <name evidence="12" type="ORF">GCM10025881_03960</name>
</gene>
<feature type="transmembrane region" description="Helical" evidence="9">
    <location>
        <begin position="12"/>
        <end position="36"/>
    </location>
</feature>
<evidence type="ECO:0000259" key="11">
    <source>
        <dbReference type="Pfam" id="PF07730"/>
    </source>
</evidence>
<dbReference type="CDD" id="cd16917">
    <property type="entry name" value="HATPase_UhpB-NarQ-NarX-like"/>
    <property type="match status" value="1"/>
</dbReference>
<evidence type="ECO:0000313" key="13">
    <source>
        <dbReference type="Proteomes" id="UP001157034"/>
    </source>
</evidence>
<keyword evidence="3" id="KW-0597">Phosphoprotein</keyword>
<keyword evidence="7" id="KW-0067">ATP-binding</keyword>
<dbReference type="Proteomes" id="UP001157034">
    <property type="component" value="Unassembled WGS sequence"/>
</dbReference>
<protein>
    <recommendedName>
        <fullName evidence="2">histidine kinase</fullName>
        <ecNumber evidence="2">2.7.13.3</ecNumber>
    </recommendedName>
</protein>
<dbReference type="Pfam" id="PF07730">
    <property type="entry name" value="HisKA_3"/>
    <property type="match status" value="1"/>
</dbReference>
<evidence type="ECO:0000256" key="7">
    <source>
        <dbReference type="ARBA" id="ARBA00022840"/>
    </source>
</evidence>
<dbReference type="RefSeq" id="WP_284252424.1">
    <property type="nucleotide sequence ID" value="NZ_BAAAQO010000003.1"/>
</dbReference>
<dbReference type="PANTHER" id="PTHR24421">
    <property type="entry name" value="NITRATE/NITRITE SENSOR PROTEIN NARX-RELATED"/>
    <property type="match status" value="1"/>
</dbReference>
<dbReference type="Pfam" id="PF02518">
    <property type="entry name" value="HATPase_c"/>
    <property type="match status" value="1"/>
</dbReference>
<keyword evidence="5" id="KW-0547">Nucleotide-binding</keyword>
<keyword evidence="9" id="KW-1133">Transmembrane helix</keyword>
<keyword evidence="4" id="KW-0808">Transferase</keyword>
<evidence type="ECO:0000256" key="3">
    <source>
        <dbReference type="ARBA" id="ARBA00022553"/>
    </source>
</evidence>
<keyword evidence="8" id="KW-0902">Two-component regulatory system</keyword>
<dbReference type="InterPro" id="IPR003594">
    <property type="entry name" value="HATPase_dom"/>
</dbReference>
<name>A0ABQ6K3Y5_9MICO</name>
<keyword evidence="9" id="KW-0472">Membrane</keyword>
<dbReference type="InterPro" id="IPR036890">
    <property type="entry name" value="HATPase_C_sf"/>
</dbReference>
<dbReference type="InterPro" id="IPR011712">
    <property type="entry name" value="Sig_transdc_His_kin_sub3_dim/P"/>
</dbReference>
<feature type="transmembrane region" description="Helical" evidence="9">
    <location>
        <begin position="264"/>
        <end position="286"/>
    </location>
</feature>
<feature type="domain" description="Signal transduction histidine kinase subgroup 3 dimerisation and phosphoacceptor" evidence="11">
    <location>
        <begin position="68"/>
        <end position="131"/>
    </location>
</feature>
<evidence type="ECO:0000256" key="2">
    <source>
        <dbReference type="ARBA" id="ARBA00012438"/>
    </source>
</evidence>
<keyword evidence="13" id="KW-1185">Reference proteome</keyword>
<evidence type="ECO:0000256" key="8">
    <source>
        <dbReference type="ARBA" id="ARBA00023012"/>
    </source>
</evidence>
<dbReference type="InterPro" id="IPR050482">
    <property type="entry name" value="Sensor_HK_TwoCompSys"/>
</dbReference>
<keyword evidence="6" id="KW-0418">Kinase</keyword>
<reference evidence="13" key="1">
    <citation type="journal article" date="2019" name="Int. J. Syst. Evol. Microbiol.">
        <title>The Global Catalogue of Microorganisms (GCM) 10K type strain sequencing project: providing services to taxonomists for standard genome sequencing and annotation.</title>
        <authorList>
            <consortium name="The Broad Institute Genomics Platform"/>
            <consortium name="The Broad Institute Genome Sequencing Center for Infectious Disease"/>
            <person name="Wu L."/>
            <person name="Ma J."/>
        </authorList>
    </citation>
    <scope>NUCLEOTIDE SEQUENCE [LARGE SCALE GENOMIC DNA]</scope>
    <source>
        <strain evidence="13">NBRC 108894</strain>
    </source>
</reference>
<sequence>MNQWLRENSALVLVTLCVAIAVLLLASVVFMILWIVARHGRRRALVERVEADRDRLDFELLAAEQTSRLRIIRELHELVIHSITVIVSQADGARYAAAQDPAVAARTAATIAETARTTLADLRRIVDVGRDGEAEAGPQPGLASLRELFAVMRDAGLRVTFEELGERLELKQGAELAVYRILQEALANSLAHGGQGTEARVTFRWTADGLEVLVDDDGARVAAARGEGPDRGYGQDDDLAALTAEPVGRGITEMRERTEIYGGVFRAFTMPGVGFSVSAIFPALAYHNGVHGVRL</sequence>
<evidence type="ECO:0000313" key="12">
    <source>
        <dbReference type="EMBL" id="GMA93572.1"/>
    </source>
</evidence>
<dbReference type="Gene3D" id="1.20.5.1930">
    <property type="match status" value="1"/>
</dbReference>